<feature type="coiled-coil region" evidence="1">
    <location>
        <begin position="96"/>
        <end position="123"/>
    </location>
</feature>
<name>A0A8H3D6V1_9AGAM</name>
<accession>A0A8H3D6V1</accession>
<feature type="region of interest" description="Disordered" evidence="2">
    <location>
        <begin position="1"/>
        <end position="82"/>
    </location>
</feature>
<dbReference type="Proteomes" id="UP000663853">
    <property type="component" value="Unassembled WGS sequence"/>
</dbReference>
<proteinExistence type="predicted"/>
<reference evidence="3" key="1">
    <citation type="submission" date="2021-01" db="EMBL/GenBank/DDBJ databases">
        <authorList>
            <person name="Kaushik A."/>
        </authorList>
    </citation>
    <scope>NUCLEOTIDE SEQUENCE</scope>
    <source>
        <strain evidence="3">AG6-10EEA</strain>
    </source>
</reference>
<keyword evidence="1" id="KW-0175">Coiled coil</keyword>
<evidence type="ECO:0000256" key="1">
    <source>
        <dbReference type="SAM" id="Coils"/>
    </source>
</evidence>
<evidence type="ECO:0000313" key="4">
    <source>
        <dbReference type="Proteomes" id="UP000663853"/>
    </source>
</evidence>
<feature type="compositionally biased region" description="Polar residues" evidence="2">
    <location>
        <begin position="33"/>
        <end position="42"/>
    </location>
</feature>
<organism evidence="3 4">
    <name type="scientific">Rhizoctonia solani</name>
    <dbReference type="NCBI Taxonomy" id="456999"/>
    <lineage>
        <taxon>Eukaryota</taxon>
        <taxon>Fungi</taxon>
        <taxon>Dikarya</taxon>
        <taxon>Basidiomycota</taxon>
        <taxon>Agaricomycotina</taxon>
        <taxon>Agaricomycetes</taxon>
        <taxon>Cantharellales</taxon>
        <taxon>Ceratobasidiaceae</taxon>
        <taxon>Rhizoctonia</taxon>
    </lineage>
</organism>
<feature type="compositionally biased region" description="Basic residues" evidence="2">
    <location>
        <begin position="1"/>
        <end position="10"/>
    </location>
</feature>
<comment type="caution">
    <text evidence="3">The sequence shown here is derived from an EMBL/GenBank/DDBJ whole genome shotgun (WGS) entry which is preliminary data.</text>
</comment>
<dbReference type="AlphaFoldDB" id="A0A8H3D6V1"/>
<evidence type="ECO:0000256" key="2">
    <source>
        <dbReference type="SAM" id="MobiDB-lite"/>
    </source>
</evidence>
<feature type="compositionally biased region" description="Polar residues" evidence="2">
    <location>
        <begin position="68"/>
        <end position="79"/>
    </location>
</feature>
<sequence>MHWFFGKRRSGSSAASWDAGQDKGTERTRRRSIVSTGESLRSSLHPPSPKATSKQNENALAPDPIHYSTATGVPQTPRQTSREAKIEVINNRCRGQPDLEAEIQNLQKTVAEQEAKIRYYQSEPYREEVLSIRRHLRVAEEHEPWWISQKFNEITGRVEDISGEISELLLPLQPTCQPTTHDLFEGLRFPQDASRPSVKHISRYSIRPDEYIDFGCRALINRFLMDYIFNDREFHPSLSSEENRTLCSRYQKIRMQDPQVIAGHWRVSTVKSLGDVHTDHAGISQWLCQCQEVLTPFCRNIYNLESSSQTLDSITPELSELLKLASEWRSFIDLSVVMYDFHPQFLGPGAEFGINEVEIEGIKPNTPPSNKVILTTRLGLLSSRALGESREPESATQSKLGVITSDYFATEG</sequence>
<gene>
    <name evidence="3" type="ORF">RDB_LOCUS132443</name>
</gene>
<protein>
    <submittedName>
        <fullName evidence="3">Uncharacterized protein</fullName>
    </submittedName>
</protein>
<evidence type="ECO:0000313" key="3">
    <source>
        <dbReference type="EMBL" id="CAE6513199.1"/>
    </source>
</evidence>
<dbReference type="EMBL" id="CAJMXA010003720">
    <property type="protein sequence ID" value="CAE6513199.1"/>
    <property type="molecule type" value="Genomic_DNA"/>
</dbReference>